<name>A0ABT3X5T0_9BACL</name>
<dbReference type="PANTHER" id="PTHR34796:SF1">
    <property type="entry name" value="EXPRESSED PROTEIN"/>
    <property type="match status" value="1"/>
</dbReference>
<dbReference type="PANTHER" id="PTHR34796">
    <property type="entry name" value="EXPRESSED PROTEIN"/>
    <property type="match status" value="1"/>
</dbReference>
<accession>A0ABT3X5T0</accession>
<dbReference type="Gene3D" id="1.10.3450.10">
    <property type="entry name" value="TTHA0068-like"/>
    <property type="match status" value="1"/>
</dbReference>
<dbReference type="Proteomes" id="UP001208017">
    <property type="component" value="Unassembled WGS sequence"/>
</dbReference>
<dbReference type="InterPro" id="IPR023203">
    <property type="entry name" value="TTHA0068_sf"/>
</dbReference>
<organism evidence="1 2">
    <name type="scientific">Tumebacillus lacus</name>
    <dbReference type="NCBI Taxonomy" id="2995335"/>
    <lineage>
        <taxon>Bacteria</taxon>
        <taxon>Bacillati</taxon>
        <taxon>Bacillota</taxon>
        <taxon>Bacilli</taxon>
        <taxon>Bacillales</taxon>
        <taxon>Alicyclobacillaceae</taxon>
        <taxon>Tumebacillus</taxon>
    </lineage>
</organism>
<sequence length="136" mass="15947">MRNGMNGQTREFVRLFNEERDFYECHELFELAWKAESEEPLKSYYKAMVQVATAQFKIEQGLLNGVRKLYGYCYEILANLPADYQGLDMERVRREFTAQVESLPDAATIEKGTYRQYGLDFLTLETAGRNCEEETR</sequence>
<dbReference type="Pfam" id="PF03745">
    <property type="entry name" value="DUF309"/>
    <property type="match status" value="1"/>
</dbReference>
<evidence type="ECO:0000313" key="1">
    <source>
        <dbReference type="EMBL" id="MCX7572253.1"/>
    </source>
</evidence>
<dbReference type="SUPFAM" id="SSF140663">
    <property type="entry name" value="TTHA0068-like"/>
    <property type="match status" value="1"/>
</dbReference>
<keyword evidence="2" id="KW-1185">Reference proteome</keyword>
<proteinExistence type="predicted"/>
<reference evidence="1 2" key="1">
    <citation type="submission" date="2022-11" db="EMBL/GenBank/DDBJ databases">
        <title>Study of microbial diversity in lake waters.</title>
        <authorList>
            <person name="Zhang J."/>
        </authorList>
    </citation>
    <scope>NUCLEOTIDE SEQUENCE [LARGE SCALE GENOMIC DNA]</scope>
    <source>
        <strain evidence="1 2">DT12</strain>
    </source>
</reference>
<protein>
    <submittedName>
        <fullName evidence="1">DUF309 domain-containing protein</fullName>
    </submittedName>
</protein>
<dbReference type="EMBL" id="JAPMLT010000017">
    <property type="protein sequence ID" value="MCX7572253.1"/>
    <property type="molecule type" value="Genomic_DNA"/>
</dbReference>
<gene>
    <name evidence="1" type="ORF">OS242_20295</name>
</gene>
<dbReference type="RefSeq" id="WP_267153503.1">
    <property type="nucleotide sequence ID" value="NZ_JAPMLT010000017.1"/>
</dbReference>
<dbReference type="InterPro" id="IPR005500">
    <property type="entry name" value="DUF309"/>
</dbReference>
<evidence type="ECO:0000313" key="2">
    <source>
        <dbReference type="Proteomes" id="UP001208017"/>
    </source>
</evidence>
<comment type="caution">
    <text evidence="1">The sequence shown here is derived from an EMBL/GenBank/DDBJ whole genome shotgun (WGS) entry which is preliminary data.</text>
</comment>